<dbReference type="AlphaFoldDB" id="A0A835PFJ5"/>
<evidence type="ECO:0000313" key="2">
    <source>
        <dbReference type="Proteomes" id="UP000639772"/>
    </source>
</evidence>
<comment type="caution">
    <text evidence="1">The sequence shown here is derived from an EMBL/GenBank/DDBJ whole genome shotgun (WGS) entry which is preliminary data.</text>
</comment>
<reference evidence="1 2" key="1">
    <citation type="journal article" date="2020" name="Nat. Food">
        <title>A phased Vanilla planifolia genome enables genetic improvement of flavour and production.</title>
        <authorList>
            <person name="Hasing T."/>
            <person name="Tang H."/>
            <person name="Brym M."/>
            <person name="Khazi F."/>
            <person name="Huang T."/>
            <person name="Chambers A.H."/>
        </authorList>
    </citation>
    <scope>NUCLEOTIDE SEQUENCE [LARGE SCALE GENOMIC DNA]</scope>
    <source>
        <tissue evidence="1">Leaf</tissue>
    </source>
</reference>
<accession>A0A835PFJ5</accession>
<name>A0A835PFJ5_VANPL</name>
<evidence type="ECO:0000313" key="1">
    <source>
        <dbReference type="EMBL" id="KAG0450543.1"/>
    </source>
</evidence>
<protein>
    <submittedName>
        <fullName evidence="1">Uncharacterized protein</fullName>
    </submittedName>
</protein>
<organism evidence="1 2">
    <name type="scientific">Vanilla planifolia</name>
    <name type="common">Vanilla</name>
    <dbReference type="NCBI Taxonomy" id="51239"/>
    <lineage>
        <taxon>Eukaryota</taxon>
        <taxon>Viridiplantae</taxon>
        <taxon>Streptophyta</taxon>
        <taxon>Embryophyta</taxon>
        <taxon>Tracheophyta</taxon>
        <taxon>Spermatophyta</taxon>
        <taxon>Magnoliopsida</taxon>
        <taxon>Liliopsida</taxon>
        <taxon>Asparagales</taxon>
        <taxon>Orchidaceae</taxon>
        <taxon>Vanilloideae</taxon>
        <taxon>Vanilleae</taxon>
        <taxon>Vanilla</taxon>
    </lineage>
</organism>
<gene>
    <name evidence="1" type="ORF">HPP92_026698</name>
</gene>
<dbReference type="EMBL" id="JADCNM010000114">
    <property type="protein sequence ID" value="KAG0450543.1"/>
    <property type="molecule type" value="Genomic_DNA"/>
</dbReference>
<proteinExistence type="predicted"/>
<sequence>MEEMEYEVQMLPPVDDIGEQEQYLRFIIKLAGRSKQENGWLAPAIKKSLLACLLRFSEYYCRTWIDHEQEWTSP</sequence>
<dbReference type="Proteomes" id="UP000639772">
    <property type="component" value="Unassembled WGS sequence"/>
</dbReference>